<dbReference type="EMBL" id="JACHEB010000003">
    <property type="protein sequence ID" value="MBB5327765.1"/>
    <property type="molecule type" value="Genomic_DNA"/>
</dbReference>
<evidence type="ECO:0000313" key="6">
    <source>
        <dbReference type="EMBL" id="MBB5327765.1"/>
    </source>
</evidence>
<proteinExistence type="inferred from homology"/>
<evidence type="ECO:0000256" key="3">
    <source>
        <dbReference type="ARBA" id="ARBA00023295"/>
    </source>
</evidence>
<comment type="caution">
    <text evidence="6">The sequence shown here is derived from an EMBL/GenBank/DDBJ whole genome shotgun (WGS) entry which is preliminary data.</text>
</comment>
<dbReference type="NCBIfam" id="TIGR02100">
    <property type="entry name" value="glgX_debranch"/>
    <property type="match status" value="1"/>
</dbReference>
<dbReference type="Gene3D" id="2.60.40.1180">
    <property type="entry name" value="Golgi alpha-mannosidase II"/>
    <property type="match status" value="1"/>
</dbReference>
<dbReference type="SUPFAM" id="SSF81296">
    <property type="entry name" value="E set domains"/>
    <property type="match status" value="1"/>
</dbReference>
<dbReference type="Pfam" id="PF00128">
    <property type="entry name" value="Alpha-amylase"/>
    <property type="match status" value="1"/>
</dbReference>
<dbReference type="CDD" id="cd11326">
    <property type="entry name" value="AmyAc_Glg_debranch"/>
    <property type="match status" value="1"/>
</dbReference>
<evidence type="ECO:0000259" key="5">
    <source>
        <dbReference type="SMART" id="SM00642"/>
    </source>
</evidence>
<dbReference type="GO" id="GO:0005980">
    <property type="term" value="P:glycogen catabolic process"/>
    <property type="evidence" value="ECO:0007669"/>
    <property type="project" value="InterPro"/>
</dbReference>
<dbReference type="Gene3D" id="3.20.20.80">
    <property type="entry name" value="Glycosidases"/>
    <property type="match status" value="1"/>
</dbReference>
<dbReference type="InterPro" id="IPR004193">
    <property type="entry name" value="Glyco_hydro_13_N"/>
</dbReference>
<evidence type="ECO:0000256" key="2">
    <source>
        <dbReference type="ARBA" id="ARBA00022801"/>
    </source>
</evidence>
<dbReference type="PANTHER" id="PTHR43002">
    <property type="entry name" value="GLYCOGEN DEBRANCHING ENZYME"/>
    <property type="match status" value="1"/>
</dbReference>
<evidence type="ECO:0000256" key="1">
    <source>
        <dbReference type="ARBA" id="ARBA00008061"/>
    </source>
</evidence>
<dbReference type="InterPro" id="IPR017853">
    <property type="entry name" value="GH"/>
</dbReference>
<dbReference type="Proteomes" id="UP000535182">
    <property type="component" value="Unassembled WGS sequence"/>
</dbReference>
<protein>
    <submittedName>
        <fullName evidence="6">Glycogen operon protein</fullName>
        <ecNumber evidence="6">3.2.1.-</ecNumber>
    </submittedName>
</protein>
<gene>
    <name evidence="6" type="ORF">HDF14_001371</name>
</gene>
<dbReference type="SMART" id="SM00642">
    <property type="entry name" value="Aamy"/>
    <property type="match status" value="1"/>
</dbReference>
<evidence type="ECO:0000256" key="4">
    <source>
        <dbReference type="SAM" id="MobiDB-lite"/>
    </source>
</evidence>
<sequence>MPNLAAANTSKEVLPGLANPLGAHCVQGGVNFSVYSRDAIGMDLVLFNDPDSTPTHIIPFNQSVNRTYHYWHLFVPGLQTGQTYGYRARGPANPDKRMRFDPEKVLLDPYGRGVAVPASYSRDAAGREGDNASTAMKSVVVDMSAYDWEGDAPLRRPASQTIVYEMHVGGFTRHASSGVSDDKRGTFAGLIEKIPYLKQLGITAVELLPVFQFDSLDCPPGRVNYWGYAPVSFFSVHRDYSSRRDPVGPEDEFRDMVKALHRAGIEVILDVVYNHTAEGGQTGPTLSFRGLANDAYYILEGDGSGYANYSGTGNTLNANHPVTRRMIVDSLRYWVQEMHIDGFRFDLASILARDSAGDVLPNPPVLWDIESDPALAGTKMIAEAWDAAGLYQVGSFVGDSWREWNGKFRDDVRAFVRGDERTVKALADGLLGSPDLYSHKRREAEQSVHFVTCHDGFTLNDLVSYNAKHNEANGEDNRDGGNDNRSWNCGVEGPTDDRATESLRNRQVKNFFTLTLMAIGMPMILMGDEVRRSQQGNNNSYCHDNETNWLDWTLSKKHADVHRFVSLLNARRATRNLDPKGTLTLAELLQSAEREWHGTKLHQPDWSGCSHSLALSAELPHEGLIIHWILNAYWEPLDFELPSVDGGGEGPWRRWIDTTLDSPEDIVDWQTAAGVPGFTYRAGPRSVVLLYADLKKPGVLGGGV</sequence>
<feature type="compositionally biased region" description="Basic and acidic residues" evidence="4">
    <location>
        <begin position="470"/>
        <end position="482"/>
    </location>
</feature>
<dbReference type="Gene3D" id="2.60.40.10">
    <property type="entry name" value="Immunoglobulins"/>
    <property type="match status" value="1"/>
</dbReference>
<reference evidence="6 7" key="1">
    <citation type="submission" date="2020-08" db="EMBL/GenBank/DDBJ databases">
        <title>Genomic Encyclopedia of Type Strains, Phase IV (KMG-V): Genome sequencing to study the core and pangenomes of soil and plant-associated prokaryotes.</title>
        <authorList>
            <person name="Whitman W."/>
        </authorList>
    </citation>
    <scope>NUCLEOTIDE SEQUENCE [LARGE SCALE GENOMIC DNA]</scope>
    <source>
        <strain evidence="6 7">X5P2</strain>
    </source>
</reference>
<dbReference type="AlphaFoldDB" id="A0A9X0QCD1"/>
<feature type="region of interest" description="Disordered" evidence="4">
    <location>
        <begin position="470"/>
        <end position="500"/>
    </location>
</feature>
<keyword evidence="2 6" id="KW-0378">Hydrolase</keyword>
<dbReference type="InterPro" id="IPR013783">
    <property type="entry name" value="Ig-like_fold"/>
</dbReference>
<dbReference type="InterPro" id="IPR013780">
    <property type="entry name" value="Glyco_hydro_b"/>
</dbReference>
<dbReference type="SUPFAM" id="SSF51011">
    <property type="entry name" value="Glycosyl hydrolase domain"/>
    <property type="match status" value="1"/>
</dbReference>
<dbReference type="GO" id="GO:0004135">
    <property type="term" value="F:amylo-alpha-1,6-glucosidase activity"/>
    <property type="evidence" value="ECO:0007669"/>
    <property type="project" value="InterPro"/>
</dbReference>
<evidence type="ECO:0000313" key="7">
    <source>
        <dbReference type="Proteomes" id="UP000535182"/>
    </source>
</evidence>
<dbReference type="CDD" id="cd02856">
    <property type="entry name" value="E_set_GDE_Isoamylase_N"/>
    <property type="match status" value="1"/>
</dbReference>
<comment type="similarity">
    <text evidence="1">Belongs to the glycosyl hydrolase 13 family.</text>
</comment>
<dbReference type="SUPFAM" id="SSF51445">
    <property type="entry name" value="(Trans)glycosidases"/>
    <property type="match status" value="1"/>
</dbReference>
<dbReference type="InterPro" id="IPR014756">
    <property type="entry name" value="Ig_E-set"/>
</dbReference>
<dbReference type="RefSeq" id="WP_183974786.1">
    <property type="nucleotide sequence ID" value="NZ_JACHEB010000003.1"/>
</dbReference>
<accession>A0A9X0QCD1</accession>
<name>A0A9X0QCD1_9BACT</name>
<dbReference type="EC" id="3.2.1.-" evidence="6"/>
<dbReference type="InterPro" id="IPR011837">
    <property type="entry name" value="Glycogen_debranch_GlgX"/>
</dbReference>
<feature type="domain" description="Glycosyl hydrolase family 13 catalytic" evidence="5">
    <location>
        <begin position="165"/>
        <end position="571"/>
    </location>
</feature>
<dbReference type="InterPro" id="IPR006047">
    <property type="entry name" value="GH13_cat_dom"/>
</dbReference>
<keyword evidence="7" id="KW-1185">Reference proteome</keyword>
<dbReference type="InterPro" id="IPR044505">
    <property type="entry name" value="GlgX_Isoamylase_N_E_set"/>
</dbReference>
<dbReference type="Pfam" id="PF02922">
    <property type="entry name" value="CBM_48"/>
    <property type="match status" value="1"/>
</dbReference>
<organism evidence="6 7">
    <name type="scientific">Tunturiibacter gelidiferens</name>
    <dbReference type="NCBI Taxonomy" id="3069689"/>
    <lineage>
        <taxon>Bacteria</taxon>
        <taxon>Pseudomonadati</taxon>
        <taxon>Acidobacteriota</taxon>
        <taxon>Terriglobia</taxon>
        <taxon>Terriglobales</taxon>
        <taxon>Acidobacteriaceae</taxon>
        <taxon>Tunturiibacter</taxon>
    </lineage>
</organism>
<keyword evidence="3 6" id="KW-0326">Glycosidase</keyword>